<dbReference type="InterPro" id="IPR002213">
    <property type="entry name" value="UDP_glucos_trans"/>
</dbReference>
<dbReference type="RefSeq" id="WP_302037413.1">
    <property type="nucleotide sequence ID" value="NZ_JAUKPO010000004.1"/>
</dbReference>
<dbReference type="InterPro" id="IPR010610">
    <property type="entry name" value="EryCIII-like_C"/>
</dbReference>
<organism evidence="2 3">
    <name type="scientific">Rhodocytophaga aerolata</name>
    <dbReference type="NCBI Taxonomy" id="455078"/>
    <lineage>
        <taxon>Bacteria</taxon>
        <taxon>Pseudomonadati</taxon>
        <taxon>Bacteroidota</taxon>
        <taxon>Cytophagia</taxon>
        <taxon>Cytophagales</taxon>
        <taxon>Rhodocytophagaceae</taxon>
        <taxon>Rhodocytophaga</taxon>
    </lineage>
</organism>
<keyword evidence="3" id="KW-1185">Reference proteome</keyword>
<comment type="caution">
    <text evidence="2">The sequence shown here is derived from an EMBL/GenBank/DDBJ whole genome shotgun (WGS) entry which is preliminary data.</text>
</comment>
<proteinExistence type="predicted"/>
<dbReference type="Proteomes" id="UP001168528">
    <property type="component" value="Unassembled WGS sequence"/>
</dbReference>
<reference evidence="2" key="1">
    <citation type="submission" date="2023-07" db="EMBL/GenBank/DDBJ databases">
        <title>The genome sequence of Rhodocytophaga aerolata KACC 12507.</title>
        <authorList>
            <person name="Zhang X."/>
        </authorList>
    </citation>
    <scope>NUCLEOTIDE SEQUENCE</scope>
    <source>
        <strain evidence="2">KACC 12507</strain>
    </source>
</reference>
<dbReference type="CDD" id="cd03784">
    <property type="entry name" value="GT1_Gtf-like"/>
    <property type="match status" value="1"/>
</dbReference>
<accession>A0ABT8R3E4</accession>
<evidence type="ECO:0000313" key="2">
    <source>
        <dbReference type="EMBL" id="MDO1446613.1"/>
    </source>
</evidence>
<dbReference type="EMBL" id="JAUKPO010000004">
    <property type="protein sequence ID" value="MDO1446613.1"/>
    <property type="molecule type" value="Genomic_DNA"/>
</dbReference>
<dbReference type="Pfam" id="PF06722">
    <property type="entry name" value="EryCIII-like_C"/>
    <property type="match status" value="1"/>
</dbReference>
<name>A0ABT8R3E4_9BACT</name>
<dbReference type="PANTHER" id="PTHR48050:SF13">
    <property type="entry name" value="STEROL 3-BETA-GLUCOSYLTRANSFERASE UGT80A2"/>
    <property type="match status" value="1"/>
</dbReference>
<protein>
    <submittedName>
        <fullName evidence="2">Glycosyltransferase</fullName>
    </submittedName>
</protein>
<dbReference type="Gene3D" id="3.40.50.2000">
    <property type="entry name" value="Glycogen Phosphorylase B"/>
    <property type="match status" value="2"/>
</dbReference>
<feature type="domain" description="Erythromycin biosynthesis protein CIII-like C-terminal" evidence="1">
    <location>
        <begin position="313"/>
        <end position="425"/>
    </location>
</feature>
<dbReference type="PANTHER" id="PTHR48050">
    <property type="entry name" value="STEROL 3-BETA-GLUCOSYLTRANSFERASE"/>
    <property type="match status" value="1"/>
</dbReference>
<evidence type="ECO:0000313" key="3">
    <source>
        <dbReference type="Proteomes" id="UP001168528"/>
    </source>
</evidence>
<evidence type="ECO:0000259" key="1">
    <source>
        <dbReference type="Pfam" id="PF06722"/>
    </source>
</evidence>
<dbReference type="InterPro" id="IPR050426">
    <property type="entry name" value="Glycosyltransferase_28"/>
</dbReference>
<gene>
    <name evidence="2" type="ORF">Q0590_10150</name>
</gene>
<dbReference type="SUPFAM" id="SSF53756">
    <property type="entry name" value="UDP-Glycosyltransferase/glycogen phosphorylase"/>
    <property type="match status" value="1"/>
</dbReference>
<sequence length="441" mass="49472">MKNNKILFACPPFDGHFNPLTGLAVHLLNAGYDVRWYTAKAFERKVQRLTIPFYPFKRTMEINQDNLNELFPEREKLKGGIAKIKFDIRKVFVESAIPQFEDIKDICREFDFDLLICDNAFTGGQLVKEKLGKKVIAIGVTPLGESSKDVPPTGLGLTPAHSFIGKQVQSLMRTVLNKVVFKESSQLYNEVITSYGLPPVNDSIFNIASRYMDLFLQIGVPGFEYYRSDISPKVRFIGPLLPPKQATTHNFAHADKLAAYEKVILISQGTVDNKEPEKLIIPTIEALKDKPYLLIAATGYSKTEELRKKYAQANVIIEDFVDFSSILPHSDVFVTNGGYGSTFLSLANEVPIVAAGLHEGKNEICARIGYFNVGINLKTERPKPAQIRKSVEAILSDTKYKKNVATLKQEFKHYPTLTLCVQYIKEILDTASEPRTVLSIA</sequence>